<dbReference type="InterPro" id="IPR047640">
    <property type="entry name" value="RpiR-like"/>
</dbReference>
<dbReference type="RefSeq" id="WP_212120524.1">
    <property type="nucleotide sequence ID" value="NZ_JAGTPX020000018.1"/>
</dbReference>
<evidence type="ECO:0000256" key="3">
    <source>
        <dbReference type="ARBA" id="ARBA00023163"/>
    </source>
</evidence>
<feature type="domain" description="HTH rpiR-type" evidence="4">
    <location>
        <begin position="2"/>
        <end position="78"/>
    </location>
</feature>
<protein>
    <submittedName>
        <fullName evidence="5">MurR/RpiR family transcriptional regulator</fullName>
    </submittedName>
</protein>
<evidence type="ECO:0000259" key="4">
    <source>
        <dbReference type="PROSITE" id="PS51071"/>
    </source>
</evidence>
<reference evidence="5" key="1">
    <citation type="submission" date="2021-04" db="EMBL/GenBank/DDBJ databases">
        <title>Genomic analysis of electroactive and textile dye degrading Bacillus circulans strain: DC10 isolated from constructed wetland-microbial fuel cells treating textile dye wastewaters.</title>
        <authorList>
            <person name="Patel D.U."/>
            <person name="Desai C.R."/>
        </authorList>
    </citation>
    <scope>NUCLEOTIDE SEQUENCE</scope>
    <source>
        <strain evidence="5">DC10</strain>
    </source>
</reference>
<dbReference type="GO" id="GO:0003700">
    <property type="term" value="F:DNA-binding transcription factor activity"/>
    <property type="evidence" value="ECO:0007669"/>
    <property type="project" value="InterPro"/>
</dbReference>
<dbReference type="PANTHER" id="PTHR30514">
    <property type="entry name" value="GLUCOKINASE"/>
    <property type="match status" value="1"/>
</dbReference>
<dbReference type="Pfam" id="PF01380">
    <property type="entry name" value="SIS"/>
    <property type="match status" value="1"/>
</dbReference>
<dbReference type="InterPro" id="IPR000281">
    <property type="entry name" value="HTH_RpiR"/>
</dbReference>
<dbReference type="GO" id="GO:0003677">
    <property type="term" value="F:DNA binding"/>
    <property type="evidence" value="ECO:0007669"/>
    <property type="project" value="UniProtKB-KW"/>
</dbReference>
<organism evidence="5">
    <name type="scientific">Niallia circulans</name>
    <name type="common">Bacillus circulans</name>
    <dbReference type="NCBI Taxonomy" id="1397"/>
    <lineage>
        <taxon>Bacteria</taxon>
        <taxon>Bacillati</taxon>
        <taxon>Bacillota</taxon>
        <taxon>Bacilli</taxon>
        <taxon>Bacillales</taxon>
        <taxon>Bacillaceae</taxon>
        <taxon>Niallia</taxon>
    </lineage>
</organism>
<dbReference type="CDD" id="cd05013">
    <property type="entry name" value="SIS_RpiR"/>
    <property type="match status" value="1"/>
</dbReference>
<dbReference type="AlphaFoldDB" id="A0A941GEH8"/>
<dbReference type="Pfam" id="PF01418">
    <property type="entry name" value="HTH_6"/>
    <property type="match status" value="1"/>
</dbReference>
<dbReference type="InterPro" id="IPR036388">
    <property type="entry name" value="WH-like_DNA-bd_sf"/>
</dbReference>
<dbReference type="InterPro" id="IPR009057">
    <property type="entry name" value="Homeodomain-like_sf"/>
</dbReference>
<dbReference type="SUPFAM" id="SSF53697">
    <property type="entry name" value="SIS domain"/>
    <property type="match status" value="1"/>
</dbReference>
<dbReference type="PANTHER" id="PTHR30514:SF1">
    <property type="entry name" value="HTH-TYPE TRANSCRIPTIONAL REGULATOR HEXR-RELATED"/>
    <property type="match status" value="1"/>
</dbReference>
<dbReference type="EMBL" id="JAGTPX010000021">
    <property type="protein sequence ID" value="MBR8671411.1"/>
    <property type="molecule type" value="Genomic_DNA"/>
</dbReference>
<dbReference type="InterPro" id="IPR001347">
    <property type="entry name" value="SIS_dom"/>
</dbReference>
<sequence>MEDLIKLINLKYDQLSENEKYILNYILLNREECLKLNVSELSKKSMSSPASIVRLSKKLGLSGFSELKYQLKSDRSSYKESSTSLDGGNYVSNLKHDIDLTIRLFEQMDLTNQYNLLKNSNYIYAYGTGTAQKTMLNELNRYMLSIGKNLIIIPSYNELEMVANSESDIDLMIIISLSGDTKNMQIPLQMLQLKQVSILTITNIKNNSLATYSKDNLYYHPTPLSRTGKITKESFVTLNIVIDLFFKGYLEFVGK</sequence>
<dbReference type="InterPro" id="IPR046348">
    <property type="entry name" value="SIS_dom_sf"/>
</dbReference>
<dbReference type="Gene3D" id="3.40.50.10490">
    <property type="entry name" value="Glucose-6-phosphate isomerase like protein, domain 1"/>
    <property type="match status" value="1"/>
</dbReference>
<keyword evidence="3" id="KW-0804">Transcription</keyword>
<dbReference type="Gene3D" id="1.10.10.10">
    <property type="entry name" value="Winged helix-like DNA-binding domain superfamily/Winged helix DNA-binding domain"/>
    <property type="match status" value="1"/>
</dbReference>
<dbReference type="GO" id="GO:1901135">
    <property type="term" value="P:carbohydrate derivative metabolic process"/>
    <property type="evidence" value="ECO:0007669"/>
    <property type="project" value="InterPro"/>
</dbReference>
<keyword evidence="1" id="KW-0805">Transcription regulation</keyword>
<evidence type="ECO:0000256" key="1">
    <source>
        <dbReference type="ARBA" id="ARBA00023015"/>
    </source>
</evidence>
<evidence type="ECO:0000313" key="5">
    <source>
        <dbReference type="EMBL" id="MBR8671411.1"/>
    </source>
</evidence>
<proteinExistence type="predicted"/>
<keyword evidence="2" id="KW-0238">DNA-binding</keyword>
<dbReference type="SUPFAM" id="SSF46689">
    <property type="entry name" value="Homeodomain-like"/>
    <property type="match status" value="1"/>
</dbReference>
<dbReference type="InterPro" id="IPR035472">
    <property type="entry name" value="RpiR-like_SIS"/>
</dbReference>
<evidence type="ECO:0000256" key="2">
    <source>
        <dbReference type="ARBA" id="ARBA00023125"/>
    </source>
</evidence>
<name>A0A941GEH8_NIACI</name>
<gene>
    <name evidence="5" type="ORF">KD144_17890</name>
</gene>
<dbReference type="PROSITE" id="PS51071">
    <property type="entry name" value="HTH_RPIR"/>
    <property type="match status" value="1"/>
</dbReference>
<accession>A0A941GEH8</accession>
<comment type="caution">
    <text evidence="5">The sequence shown here is derived from an EMBL/GenBank/DDBJ whole genome shotgun (WGS) entry which is preliminary data.</text>
</comment>
<dbReference type="GO" id="GO:0097367">
    <property type="term" value="F:carbohydrate derivative binding"/>
    <property type="evidence" value="ECO:0007669"/>
    <property type="project" value="InterPro"/>
</dbReference>